<evidence type="ECO:0000313" key="4">
    <source>
        <dbReference type="Proteomes" id="UP001562178"/>
    </source>
</evidence>
<dbReference type="PANTHER" id="PTHR45947:SF3">
    <property type="entry name" value="SULFOQUINOVOSYL TRANSFERASE SQD2"/>
    <property type="match status" value="1"/>
</dbReference>
<dbReference type="Pfam" id="PF13439">
    <property type="entry name" value="Glyco_transf_4"/>
    <property type="match status" value="1"/>
</dbReference>
<dbReference type="InterPro" id="IPR001296">
    <property type="entry name" value="Glyco_trans_1"/>
</dbReference>
<sequence>MISQPAVWFPTIRTGTGTDIFTERLVSDLKEQGLRAEITWLPLHAEYAPWSTKTPQPPSWANICHINTWLHSSLVPKNLPIIATIHHSIHDPALLQYKGWLRANYHRHWIAENEKRIMQQAREVTAVSDFVARMAKQTLCDVPMNVIYNGVDTKLFHPPTDRKTRTPFRLLYIGSWISRKGVEVLTPIMKQLGNEFELYYTGPRLLPIDEKIQSKNMHNIGRLNGEIAITKSMHNADAFIFPSRSEGFGLVAAEAMACGLPVIATRGSSIPEIINDGENGILCSQDNIQEFAAAARKLAHNSEFYSQISIAARQRIESHFTSDQMVSSYVKAYKKILNII</sequence>
<feature type="domain" description="Glycosyltransferase subfamily 4-like N-terminal" evidence="2">
    <location>
        <begin position="63"/>
        <end position="154"/>
    </location>
</feature>
<name>A0ABV4B3B0_9BURK</name>
<dbReference type="RefSeq" id="WP_369460181.1">
    <property type="nucleotide sequence ID" value="NZ_JBGBDC010000005.1"/>
</dbReference>
<dbReference type="EC" id="2.4.-.-" evidence="3"/>
<organism evidence="3 4">
    <name type="scientific">Comamonas sediminis</name>
    <dbReference type="NCBI Taxonomy" id="1783360"/>
    <lineage>
        <taxon>Bacteria</taxon>
        <taxon>Pseudomonadati</taxon>
        <taxon>Pseudomonadota</taxon>
        <taxon>Betaproteobacteria</taxon>
        <taxon>Burkholderiales</taxon>
        <taxon>Comamonadaceae</taxon>
        <taxon>Comamonas</taxon>
    </lineage>
</organism>
<comment type="caution">
    <text evidence="3">The sequence shown here is derived from an EMBL/GenBank/DDBJ whole genome shotgun (WGS) entry which is preliminary data.</text>
</comment>
<keyword evidence="3" id="KW-0808">Transferase</keyword>
<proteinExistence type="predicted"/>
<keyword evidence="4" id="KW-1185">Reference proteome</keyword>
<dbReference type="CDD" id="cd03801">
    <property type="entry name" value="GT4_PimA-like"/>
    <property type="match status" value="1"/>
</dbReference>
<dbReference type="SUPFAM" id="SSF53756">
    <property type="entry name" value="UDP-Glycosyltransferase/glycogen phosphorylase"/>
    <property type="match status" value="1"/>
</dbReference>
<accession>A0ABV4B3B0</accession>
<dbReference type="EMBL" id="JBGBDC010000005">
    <property type="protein sequence ID" value="MEY2251857.1"/>
    <property type="molecule type" value="Genomic_DNA"/>
</dbReference>
<dbReference type="Gene3D" id="3.40.50.2000">
    <property type="entry name" value="Glycogen Phosphorylase B"/>
    <property type="match status" value="2"/>
</dbReference>
<feature type="domain" description="Glycosyl transferase family 1" evidence="1">
    <location>
        <begin position="165"/>
        <end position="315"/>
    </location>
</feature>
<evidence type="ECO:0000313" key="3">
    <source>
        <dbReference type="EMBL" id="MEY2251857.1"/>
    </source>
</evidence>
<reference evidence="3 4" key="1">
    <citation type="journal article" date="2016" name="Int. J. Syst. Evol. Microbiol.">
        <title>Description of Comamonas sediminis sp. nov., isolated from lagoon sediments.</title>
        <authorList>
            <person name="Subhash Y."/>
            <person name="Bang J.J."/>
            <person name="You T.H."/>
            <person name="Lee S.S."/>
        </authorList>
    </citation>
    <scope>NUCLEOTIDE SEQUENCE [LARGE SCALE GENOMIC DNA]</scope>
    <source>
        <strain evidence="3 4">JCM 31169</strain>
    </source>
</reference>
<gene>
    <name evidence="3" type="ORF">AB7A72_12650</name>
</gene>
<protein>
    <submittedName>
        <fullName evidence="3">Glycosyltransferase family 4 protein</fullName>
        <ecNumber evidence="3">2.4.-.-</ecNumber>
    </submittedName>
</protein>
<keyword evidence="3" id="KW-0328">Glycosyltransferase</keyword>
<dbReference type="Pfam" id="PF00534">
    <property type="entry name" value="Glycos_transf_1"/>
    <property type="match status" value="1"/>
</dbReference>
<dbReference type="PANTHER" id="PTHR45947">
    <property type="entry name" value="SULFOQUINOVOSYL TRANSFERASE SQD2"/>
    <property type="match status" value="1"/>
</dbReference>
<evidence type="ECO:0000259" key="1">
    <source>
        <dbReference type="Pfam" id="PF00534"/>
    </source>
</evidence>
<dbReference type="InterPro" id="IPR028098">
    <property type="entry name" value="Glyco_trans_4-like_N"/>
</dbReference>
<dbReference type="Proteomes" id="UP001562178">
    <property type="component" value="Unassembled WGS sequence"/>
</dbReference>
<dbReference type="GO" id="GO:0016757">
    <property type="term" value="F:glycosyltransferase activity"/>
    <property type="evidence" value="ECO:0007669"/>
    <property type="project" value="UniProtKB-KW"/>
</dbReference>
<evidence type="ECO:0000259" key="2">
    <source>
        <dbReference type="Pfam" id="PF13439"/>
    </source>
</evidence>
<dbReference type="InterPro" id="IPR050194">
    <property type="entry name" value="Glycosyltransferase_grp1"/>
</dbReference>